<feature type="region of interest" description="Disordered" evidence="1">
    <location>
        <begin position="1"/>
        <end position="51"/>
    </location>
</feature>
<gene>
    <name evidence="2" type="ORF">C2845_PM01G43340</name>
</gene>
<sequence>MGGDGDDSDYEPASDHEVGDAAEKNNRKRRRNQERGHASSRVAAPPAAPAIGVADEEKKRIASLRCSPSKFKEIVAALSDNLKSQPHYLDRQLLSWLMRKLNPETMKLEIGGGKEIAITEHTVWCVFQIPNSGSDPPFMTDDEARLKWRELGVQLCGHAYNPKVGIRISDLVDGFKKRTLTGALGLRAFFMCTFQSLLFSNTDSYIRIEDVKNTEDVDNIGRRNWCKAVVDNLRKAARLYKKDFAEKGIHAPITGCANTRDEDASTNVAPSAKLWCSWKRASSLTEPAIAHCCDRPYQGRRCCNICFSHIFCSIFTHAECAIHFDHFLQFVFFFLHIERIELKTDLHMPLRESSKETAGDGLGDAQNQGQPIAEDTPQTDDVLCEHANDDIAKLNSSAFGEAGPSVAASDPMFPEDPIDEINS</sequence>
<organism evidence="2 3">
    <name type="scientific">Panicum miliaceum</name>
    <name type="common">Proso millet</name>
    <name type="synonym">Broomcorn millet</name>
    <dbReference type="NCBI Taxonomy" id="4540"/>
    <lineage>
        <taxon>Eukaryota</taxon>
        <taxon>Viridiplantae</taxon>
        <taxon>Streptophyta</taxon>
        <taxon>Embryophyta</taxon>
        <taxon>Tracheophyta</taxon>
        <taxon>Spermatophyta</taxon>
        <taxon>Magnoliopsida</taxon>
        <taxon>Liliopsida</taxon>
        <taxon>Poales</taxon>
        <taxon>Poaceae</taxon>
        <taxon>PACMAD clade</taxon>
        <taxon>Panicoideae</taxon>
        <taxon>Panicodae</taxon>
        <taxon>Paniceae</taxon>
        <taxon>Panicinae</taxon>
        <taxon>Panicum</taxon>
        <taxon>Panicum sect. Panicum</taxon>
    </lineage>
</organism>
<dbReference type="AlphaFoldDB" id="A0A3L6TSL5"/>
<feature type="region of interest" description="Disordered" evidence="1">
    <location>
        <begin position="402"/>
        <end position="423"/>
    </location>
</feature>
<evidence type="ECO:0000313" key="3">
    <source>
        <dbReference type="Proteomes" id="UP000275267"/>
    </source>
</evidence>
<dbReference type="Proteomes" id="UP000275267">
    <property type="component" value="Unassembled WGS sequence"/>
</dbReference>
<dbReference type="PANTHER" id="PTHR34835">
    <property type="entry name" value="OS07G0283600 PROTEIN-RELATED"/>
    <property type="match status" value="1"/>
</dbReference>
<feature type="region of interest" description="Disordered" evidence="1">
    <location>
        <begin position="353"/>
        <end position="377"/>
    </location>
</feature>
<keyword evidence="3" id="KW-1185">Reference proteome</keyword>
<feature type="compositionally biased region" description="Basic and acidic residues" evidence="1">
    <location>
        <begin position="13"/>
        <end position="25"/>
    </location>
</feature>
<comment type="caution">
    <text evidence="2">The sequence shown here is derived from an EMBL/GenBank/DDBJ whole genome shotgun (WGS) entry which is preliminary data.</text>
</comment>
<dbReference type="PANTHER" id="PTHR34835:SF71">
    <property type="entry name" value="UBIQUITIN-LIKE PROTEASE FAMILY PROFILE DOMAIN-CONTAINING PROTEIN"/>
    <property type="match status" value="1"/>
</dbReference>
<proteinExistence type="predicted"/>
<name>A0A3L6TSL5_PANMI</name>
<accession>A0A3L6TSL5</accession>
<protein>
    <submittedName>
        <fullName evidence="2">Uncharacterized protein</fullName>
    </submittedName>
</protein>
<reference evidence="3" key="1">
    <citation type="journal article" date="2019" name="Nat. Commun.">
        <title>The genome of broomcorn millet.</title>
        <authorList>
            <person name="Zou C."/>
            <person name="Miki D."/>
            <person name="Li D."/>
            <person name="Tang Q."/>
            <person name="Xiao L."/>
            <person name="Rajput S."/>
            <person name="Deng P."/>
            <person name="Jia W."/>
            <person name="Huang R."/>
            <person name="Zhang M."/>
            <person name="Sun Y."/>
            <person name="Hu J."/>
            <person name="Fu X."/>
            <person name="Schnable P.S."/>
            <person name="Li F."/>
            <person name="Zhang H."/>
            <person name="Feng B."/>
            <person name="Zhu X."/>
            <person name="Liu R."/>
            <person name="Schnable J.C."/>
            <person name="Zhu J.-K."/>
            <person name="Zhang H."/>
        </authorList>
    </citation>
    <scope>NUCLEOTIDE SEQUENCE [LARGE SCALE GENOMIC DNA]</scope>
</reference>
<evidence type="ECO:0000256" key="1">
    <source>
        <dbReference type="SAM" id="MobiDB-lite"/>
    </source>
</evidence>
<feature type="compositionally biased region" description="Acidic residues" evidence="1">
    <location>
        <begin position="1"/>
        <end position="12"/>
    </location>
</feature>
<dbReference type="EMBL" id="PQIB02000001">
    <property type="protein sequence ID" value="RLN43147.1"/>
    <property type="molecule type" value="Genomic_DNA"/>
</dbReference>
<evidence type="ECO:0000313" key="2">
    <source>
        <dbReference type="EMBL" id="RLN43147.1"/>
    </source>
</evidence>
<dbReference type="OrthoDB" id="691954at2759"/>